<comment type="caution">
    <text evidence="1">The sequence shown here is derived from an EMBL/GenBank/DDBJ whole genome shotgun (WGS) entry which is preliminary data.</text>
</comment>
<reference evidence="1 2" key="1">
    <citation type="submission" date="2018-11" db="EMBL/GenBank/DDBJ databases">
        <title>Genome sequencing and assembly of Clostridium tagluense strain A121.</title>
        <authorList>
            <person name="Murakami T."/>
            <person name="Segawa T."/>
            <person name="Shcherbakova V.A."/>
            <person name="Mori H."/>
            <person name="Yoshimura Y."/>
        </authorList>
    </citation>
    <scope>NUCLEOTIDE SEQUENCE [LARGE SCALE GENOMIC DNA]</scope>
    <source>
        <strain evidence="1 2">A121</strain>
    </source>
</reference>
<dbReference type="Proteomes" id="UP000287872">
    <property type="component" value="Unassembled WGS sequence"/>
</dbReference>
<proteinExistence type="predicted"/>
<dbReference type="EMBL" id="BHYK01000019">
    <property type="protein sequence ID" value="GCD11502.1"/>
    <property type="molecule type" value="Genomic_DNA"/>
</dbReference>
<keyword evidence="2" id="KW-1185">Reference proteome</keyword>
<organism evidence="1 2">
    <name type="scientific">Clostridium tagluense</name>
    <dbReference type="NCBI Taxonomy" id="360422"/>
    <lineage>
        <taxon>Bacteria</taxon>
        <taxon>Bacillati</taxon>
        <taxon>Bacillota</taxon>
        <taxon>Clostridia</taxon>
        <taxon>Eubacteriales</taxon>
        <taxon>Clostridiaceae</taxon>
        <taxon>Clostridium</taxon>
    </lineage>
</organism>
<evidence type="ECO:0000313" key="1">
    <source>
        <dbReference type="EMBL" id="GCD11502.1"/>
    </source>
</evidence>
<name>A0A401UPN4_9CLOT</name>
<dbReference type="RefSeq" id="WP_125003382.1">
    <property type="nucleotide sequence ID" value="NZ_BHYK01000019.1"/>
</dbReference>
<dbReference type="OrthoDB" id="9805070at2"/>
<protein>
    <submittedName>
        <fullName evidence="1">Uncharacterized protein</fullName>
    </submittedName>
</protein>
<evidence type="ECO:0000313" key="2">
    <source>
        <dbReference type="Proteomes" id="UP000287872"/>
    </source>
</evidence>
<gene>
    <name evidence="1" type="ORF">Ctaglu_31250</name>
</gene>
<sequence>MKNVIDELKGSFVLTRQEIEKIKLYVVKKYPNNSSKENASILSRTMYEIIDKNLEGINREDKQNIKRNIMQSTILKNKDNILKLDVFNAFIIESEENPQLKTSLIKWINKNQKNTVSQEEFEKYVGSLNVSNDIEKLPYKRAELATMDNVVKFKGASICKHNSKNLICKYKRGLAVRINSASETINMMLEIVANKISTTKIALSVLILLILSLYSLNNPINISKIIGDENKNKNEIKQKDVLSSDKYDLFVADAMSYHPHLPEYFNYKTIDKGRLLEFLNSRNSILAEEPYFSAIIRTSKEFNLNPHILFAITGQEQSFVPKSHENAQKIANNPFNVFHSWKEYNTDIYDSSRIAARTVINLSKDKPTNMDIFDWINSKYAEDKNWGKGVKEIFKSLGE</sequence>
<accession>A0A401UPN4</accession>
<dbReference type="AlphaFoldDB" id="A0A401UPN4"/>